<protein>
    <submittedName>
        <fullName evidence="1">Uncharacterized protein</fullName>
    </submittedName>
</protein>
<comment type="caution">
    <text evidence="1">The sequence shown here is derived from an EMBL/GenBank/DDBJ whole genome shotgun (WGS) entry which is preliminary data.</text>
</comment>
<dbReference type="EMBL" id="CAJHCP010000004">
    <property type="protein sequence ID" value="CAD6527976.1"/>
    <property type="molecule type" value="Genomic_DNA"/>
</dbReference>
<organism evidence="1 2">
    <name type="scientific">Paraburkholderia metrosideri</name>
    <dbReference type="NCBI Taxonomy" id="580937"/>
    <lineage>
        <taxon>Bacteria</taxon>
        <taxon>Pseudomonadati</taxon>
        <taxon>Pseudomonadota</taxon>
        <taxon>Betaproteobacteria</taxon>
        <taxon>Burkholderiales</taxon>
        <taxon>Burkholderiaceae</taxon>
        <taxon>Paraburkholderia</taxon>
    </lineage>
</organism>
<evidence type="ECO:0000313" key="1">
    <source>
        <dbReference type="EMBL" id="CAD6527976.1"/>
    </source>
</evidence>
<proteinExistence type="predicted"/>
<dbReference type="Proteomes" id="UP000598032">
    <property type="component" value="Unassembled WGS sequence"/>
</dbReference>
<name>A0ABN7HRI8_9BURK</name>
<reference evidence="1 2" key="1">
    <citation type="submission" date="2020-10" db="EMBL/GenBank/DDBJ databases">
        <authorList>
            <person name="Peeters C."/>
        </authorList>
    </citation>
    <scope>NUCLEOTIDE SEQUENCE [LARGE SCALE GENOMIC DNA]</scope>
    <source>
        <strain evidence="1 2">LMG 28140</strain>
    </source>
</reference>
<evidence type="ECO:0000313" key="2">
    <source>
        <dbReference type="Proteomes" id="UP000598032"/>
    </source>
</evidence>
<accession>A0ABN7HRI8</accession>
<gene>
    <name evidence="1" type="ORF">LMG28140_02020</name>
</gene>
<keyword evidence="2" id="KW-1185">Reference proteome</keyword>
<sequence length="36" mass="4007">MSLHVAPSGVVMQWAYANTIVHIDVESTVLISHWIT</sequence>